<dbReference type="Gene3D" id="3.40.50.1820">
    <property type="entry name" value="alpha/beta hydrolase"/>
    <property type="match status" value="1"/>
</dbReference>
<dbReference type="SUPFAM" id="SSF50993">
    <property type="entry name" value="Peptidase/esterase 'gauge' domain"/>
    <property type="match status" value="1"/>
</dbReference>
<dbReference type="InterPro" id="IPR001375">
    <property type="entry name" value="Peptidase_S9_cat"/>
</dbReference>
<keyword evidence="4" id="KW-0720">Serine protease</keyword>
<dbReference type="GO" id="GO:0006508">
    <property type="term" value="P:proteolysis"/>
    <property type="evidence" value="ECO:0007669"/>
    <property type="project" value="UniProtKB-KW"/>
</dbReference>
<name>A0A1G7IM56_9BACT</name>
<dbReference type="Pfam" id="PF02897">
    <property type="entry name" value="Peptidase_S9_N"/>
    <property type="match status" value="1"/>
</dbReference>
<evidence type="ECO:0000313" key="7">
    <source>
        <dbReference type="EMBL" id="SDF13771.1"/>
    </source>
</evidence>
<feature type="domain" description="Peptidase S9A N-terminal" evidence="6">
    <location>
        <begin position="41"/>
        <end position="449"/>
    </location>
</feature>
<evidence type="ECO:0000256" key="4">
    <source>
        <dbReference type="ARBA" id="ARBA00022825"/>
    </source>
</evidence>
<keyword evidence="8" id="KW-1185">Reference proteome</keyword>
<proteinExistence type="inferred from homology"/>
<dbReference type="InterPro" id="IPR002470">
    <property type="entry name" value="Peptidase_S9A"/>
</dbReference>
<feature type="domain" description="Peptidase S9 prolyl oligopeptidase catalytic" evidence="5">
    <location>
        <begin position="513"/>
        <end position="724"/>
    </location>
</feature>
<dbReference type="RefSeq" id="WP_419865743.1">
    <property type="nucleotide sequence ID" value="NZ_LT629690.1"/>
</dbReference>
<dbReference type="PANTHER" id="PTHR11757">
    <property type="entry name" value="PROTEASE FAMILY S9A OLIGOPEPTIDASE"/>
    <property type="match status" value="1"/>
</dbReference>
<dbReference type="AlphaFoldDB" id="A0A1G7IM56"/>
<dbReference type="InterPro" id="IPR029058">
    <property type="entry name" value="AB_hydrolase_fold"/>
</dbReference>
<dbReference type="InterPro" id="IPR023302">
    <property type="entry name" value="Pept_S9A_N"/>
</dbReference>
<evidence type="ECO:0000256" key="1">
    <source>
        <dbReference type="ARBA" id="ARBA00005228"/>
    </source>
</evidence>
<dbReference type="SUPFAM" id="SSF53474">
    <property type="entry name" value="alpha/beta-Hydrolases"/>
    <property type="match status" value="1"/>
</dbReference>
<evidence type="ECO:0000313" key="8">
    <source>
        <dbReference type="Proteomes" id="UP000182427"/>
    </source>
</evidence>
<keyword evidence="3" id="KW-0378">Hydrolase</keyword>
<dbReference type="Gene3D" id="2.130.10.120">
    <property type="entry name" value="Prolyl oligopeptidase, N-terminal domain"/>
    <property type="match status" value="1"/>
</dbReference>
<reference evidence="7 8" key="1">
    <citation type="submission" date="2016-10" db="EMBL/GenBank/DDBJ databases">
        <authorList>
            <person name="de Groot N.N."/>
        </authorList>
    </citation>
    <scope>NUCLEOTIDE SEQUENCE [LARGE SCALE GENOMIC DNA]</scope>
    <source>
        <strain evidence="7 8">GAS232</strain>
    </source>
</reference>
<dbReference type="PANTHER" id="PTHR11757:SF19">
    <property type="entry name" value="PROLYL ENDOPEPTIDASE-LIKE"/>
    <property type="match status" value="1"/>
</dbReference>
<dbReference type="GO" id="GO:0004252">
    <property type="term" value="F:serine-type endopeptidase activity"/>
    <property type="evidence" value="ECO:0007669"/>
    <property type="project" value="InterPro"/>
</dbReference>
<dbReference type="PRINTS" id="PR00862">
    <property type="entry name" value="PROLIGOPTASE"/>
</dbReference>
<evidence type="ECO:0000256" key="3">
    <source>
        <dbReference type="ARBA" id="ARBA00022801"/>
    </source>
</evidence>
<gene>
    <name evidence="7" type="ORF">SAMN05444167_1500</name>
</gene>
<evidence type="ECO:0000256" key="2">
    <source>
        <dbReference type="ARBA" id="ARBA00022670"/>
    </source>
</evidence>
<evidence type="ECO:0000259" key="6">
    <source>
        <dbReference type="Pfam" id="PF02897"/>
    </source>
</evidence>
<keyword evidence="2" id="KW-0645">Protease</keyword>
<dbReference type="InterPro" id="IPR051543">
    <property type="entry name" value="Serine_Peptidase_S9A"/>
</dbReference>
<dbReference type="Proteomes" id="UP000182427">
    <property type="component" value="Chromosome I"/>
</dbReference>
<evidence type="ECO:0000259" key="5">
    <source>
        <dbReference type="Pfam" id="PF00326"/>
    </source>
</evidence>
<comment type="similarity">
    <text evidence="1">Belongs to the peptidase S9A family.</text>
</comment>
<sequence>MAPLPRQTTPLCLDGNHSQSLRILKVMSNLLNAAKQDAKPPVATRKPHPTNIHNTTLEDDYFWLREKDAPEVREYLEAENAYTEAVMASTKDLQKTLYDEMLTHIKETDTSVPYRDGSYYYYSHTIEGLQYPIYCRRASASDQSYDANATEEVILDVNKLAEGQPFMSLGALGISPSGTLLAYTTDNTGFRQYTLHIRDLSTGADLTDTATRVGSIAWAADSTTLFYSTEDDQTKRQDRVFRHTLGEPQSSDVQIFHEEDERFNVGVGRTRDRKYLFLESGSHTTSEYRFADASQPTAEFTLIAPRINDQEYYPDHRDGFFYIRTNDTGKNFRIVVTPVTTPSREHWKELLPEDKEVPLEDFDVFQNFAIASETVLGLDRMRVFRYNGEKLAADPVTVAFPEPTYSAGLSVNRIFDTDSFRYSYTSLVTPASVYEYNVNTNESTLLKQQEVPGGFDRTRYAAERIWAIATDGVRVPVSLVYRRDTFHKDGTNPLYVYGYGSYGYALPVGFGSSRLSLLDRGIVMAYAHIRGGGDLGDTWHDAGKMMHKRNTFTDFIVCTEHLVAEGYGANDKVIIEGGSAGGLLMGAVANLRPDLFRIVLSHVPFVDVMNTMLDASLPLTVGEYEEWGNPNEPDAFAYMRSYSPYDNLSAGAYPATLIKTSLNDSQVMYWEPAKFTAKLRTLKTNNDAPLLLHINMDAGHGGASGRYDYLKEIAMDYAFILRELAID</sequence>
<organism evidence="7 8">
    <name type="scientific">Terriglobus roseus</name>
    <dbReference type="NCBI Taxonomy" id="392734"/>
    <lineage>
        <taxon>Bacteria</taxon>
        <taxon>Pseudomonadati</taxon>
        <taxon>Acidobacteriota</taxon>
        <taxon>Terriglobia</taxon>
        <taxon>Terriglobales</taxon>
        <taxon>Acidobacteriaceae</taxon>
        <taxon>Terriglobus</taxon>
    </lineage>
</organism>
<accession>A0A1G7IM56</accession>
<protein>
    <submittedName>
        <fullName evidence="7">Oligopeptidase B</fullName>
    </submittedName>
</protein>
<dbReference type="Pfam" id="PF00326">
    <property type="entry name" value="Peptidase_S9"/>
    <property type="match status" value="1"/>
</dbReference>
<dbReference type="EMBL" id="LT629690">
    <property type="protein sequence ID" value="SDF13771.1"/>
    <property type="molecule type" value="Genomic_DNA"/>
</dbReference>